<dbReference type="Proteomes" id="UP000738359">
    <property type="component" value="Unassembled WGS sequence"/>
</dbReference>
<dbReference type="OrthoDB" id="2124108at2759"/>
<evidence type="ECO:0000256" key="1">
    <source>
        <dbReference type="SAM" id="MobiDB-lite"/>
    </source>
</evidence>
<evidence type="ECO:0000313" key="3">
    <source>
        <dbReference type="Proteomes" id="UP000738359"/>
    </source>
</evidence>
<dbReference type="EMBL" id="JAAAHY010000935">
    <property type="protein sequence ID" value="KAF9954984.1"/>
    <property type="molecule type" value="Genomic_DNA"/>
</dbReference>
<gene>
    <name evidence="2" type="ORF">BGZ70_010394</name>
</gene>
<keyword evidence="3" id="KW-1185">Reference proteome</keyword>
<comment type="caution">
    <text evidence="2">The sequence shown here is derived from an EMBL/GenBank/DDBJ whole genome shotgun (WGS) entry which is preliminary data.</text>
</comment>
<dbReference type="AlphaFoldDB" id="A0A9P6IZD5"/>
<feature type="region of interest" description="Disordered" evidence="1">
    <location>
        <begin position="265"/>
        <end position="285"/>
    </location>
</feature>
<sequence>MSDDFPFSFGDASNEDEGSAGLFCAPKIKNSARIRAPAEQEPYYAQIDEDGWFHRTGLSVRELMMQDKNGANKVKMRADHYYMLRRYQEAYEIAKEYCEIVASNDVRSVQGDGGLSRSNTITDTEVVGLLKVTDSKELQEMAIRCALKLGKTDEAAKLVDGLAPYTQARFSRELEILDDLRLELERCCGISPVSTSDEGGSTTDRATQDAVAQSRLEEYQRKIVLPAQDTLRILKGDTLGDGNCPVEQEVVGFIVAAWDVQLIAPSPTGAVEDDEEEDEARARNK</sequence>
<proteinExistence type="predicted"/>
<evidence type="ECO:0000313" key="2">
    <source>
        <dbReference type="EMBL" id="KAF9954984.1"/>
    </source>
</evidence>
<accession>A0A9P6IZD5</accession>
<name>A0A9P6IZD5_MORAP</name>
<protein>
    <submittedName>
        <fullName evidence="2">Uncharacterized protein</fullName>
    </submittedName>
</protein>
<organism evidence="2 3">
    <name type="scientific">Mortierella alpina</name>
    <name type="common">Oleaginous fungus</name>
    <name type="synonym">Mortierella renispora</name>
    <dbReference type="NCBI Taxonomy" id="64518"/>
    <lineage>
        <taxon>Eukaryota</taxon>
        <taxon>Fungi</taxon>
        <taxon>Fungi incertae sedis</taxon>
        <taxon>Mucoromycota</taxon>
        <taxon>Mortierellomycotina</taxon>
        <taxon>Mortierellomycetes</taxon>
        <taxon>Mortierellales</taxon>
        <taxon>Mortierellaceae</taxon>
        <taxon>Mortierella</taxon>
    </lineage>
</organism>
<reference evidence="2" key="1">
    <citation type="journal article" date="2020" name="Fungal Divers.">
        <title>Resolving the Mortierellaceae phylogeny through synthesis of multi-gene phylogenetics and phylogenomics.</title>
        <authorList>
            <person name="Vandepol N."/>
            <person name="Liber J."/>
            <person name="Desiro A."/>
            <person name="Na H."/>
            <person name="Kennedy M."/>
            <person name="Barry K."/>
            <person name="Grigoriev I.V."/>
            <person name="Miller A.N."/>
            <person name="O'Donnell K."/>
            <person name="Stajich J.E."/>
            <person name="Bonito G."/>
        </authorList>
    </citation>
    <scope>NUCLEOTIDE SEQUENCE</scope>
    <source>
        <strain evidence="2">CK1249</strain>
    </source>
</reference>